<gene>
    <name evidence="1" type="ORF">J9260_13375</name>
</gene>
<dbReference type="Gene3D" id="1.10.238.160">
    <property type="match status" value="1"/>
</dbReference>
<evidence type="ECO:0000313" key="2">
    <source>
        <dbReference type="Proteomes" id="UP000672009"/>
    </source>
</evidence>
<name>A0A975F7Z0_9GAMM</name>
<proteinExistence type="predicted"/>
<accession>A0A975F7Z0</accession>
<evidence type="ECO:0000313" key="1">
    <source>
        <dbReference type="EMBL" id="QTR52688.1"/>
    </source>
</evidence>
<dbReference type="Pfam" id="PF05930">
    <property type="entry name" value="Phage_AlpA"/>
    <property type="match status" value="1"/>
</dbReference>
<sequence length="86" mass="10228">MIDRGKLRVTNFDDYKRRIRQTKPDAVFTDRWLSISEFCEKVGMSRSTYYRKSAANELPACVRWGNTAKWLESDVDQWMQSMKDVL</sequence>
<keyword evidence="2" id="KW-1185">Reference proteome</keyword>
<protein>
    <submittedName>
        <fullName evidence="1">AlpA family phage regulatory protein</fullName>
    </submittedName>
</protein>
<dbReference type="RefSeq" id="WP_210218228.1">
    <property type="nucleotide sequence ID" value="NZ_CP072793.1"/>
</dbReference>
<reference evidence="1" key="1">
    <citation type="submission" date="2021-04" db="EMBL/GenBank/DDBJ databases">
        <title>Genomics, taxonomy and metabolism of representatives of sulfur bacteria of the genus Thiothrix: Thiothrix fructosivorans QT, Thiothrix unzii A1T and three new species, Thiothrix subterranea sp. nov., Thiothrix litoralis sp. nov. and 'Candidatus Thiothrix anitrata' sp. nov.</title>
        <authorList>
            <person name="Ravin N.V."/>
            <person name="Smolyakov D."/>
            <person name="Rudenko T.S."/>
            <person name="Mardanov A.V."/>
            <person name="Beletsky A.V."/>
            <person name="Markov N.D."/>
            <person name="Fomenkov A.I."/>
            <person name="Roberts R.J."/>
            <person name="Karnachuk O.V."/>
            <person name="Novikov A."/>
            <person name="Grabovich M.Y."/>
        </authorList>
    </citation>
    <scope>NUCLEOTIDE SEQUENCE</scope>
    <source>
        <strain evidence="1">A1</strain>
    </source>
</reference>
<dbReference type="InterPro" id="IPR010260">
    <property type="entry name" value="AlpA"/>
</dbReference>
<dbReference type="EMBL" id="CP072793">
    <property type="protein sequence ID" value="QTR52688.1"/>
    <property type="molecule type" value="Genomic_DNA"/>
</dbReference>
<dbReference type="KEGG" id="tun:J9260_13375"/>
<dbReference type="Proteomes" id="UP000672009">
    <property type="component" value="Chromosome"/>
</dbReference>
<dbReference type="AlphaFoldDB" id="A0A975F7Z0"/>
<organism evidence="1 2">
    <name type="scientific">Thiothrix unzii</name>
    <dbReference type="NCBI Taxonomy" id="111769"/>
    <lineage>
        <taxon>Bacteria</taxon>
        <taxon>Pseudomonadati</taxon>
        <taxon>Pseudomonadota</taxon>
        <taxon>Gammaproteobacteria</taxon>
        <taxon>Thiotrichales</taxon>
        <taxon>Thiotrichaceae</taxon>
        <taxon>Thiothrix</taxon>
    </lineage>
</organism>